<dbReference type="GO" id="GO:0016887">
    <property type="term" value="F:ATP hydrolysis activity"/>
    <property type="evidence" value="ECO:0007669"/>
    <property type="project" value="InterPro"/>
</dbReference>
<evidence type="ECO:0000313" key="3">
    <source>
        <dbReference type="Proteomes" id="UP001153387"/>
    </source>
</evidence>
<reference evidence="2 3" key="1">
    <citation type="submission" date="2022-10" db="EMBL/GenBank/DDBJ databases">
        <title>Comparative genomic analysis of Cohnella hashimotonis sp. nov., isolated from the International Space Station.</title>
        <authorList>
            <person name="Simpson A."/>
            <person name="Venkateswaran K."/>
        </authorList>
    </citation>
    <scope>NUCLEOTIDE SEQUENCE [LARGE SCALE GENOMIC DNA]</scope>
    <source>
        <strain evidence="2 3">DSM 18997</strain>
    </source>
</reference>
<dbReference type="PANTHER" id="PTHR43581">
    <property type="entry name" value="ATP/GTP PHOSPHATASE"/>
    <property type="match status" value="1"/>
</dbReference>
<gene>
    <name evidence="2" type="ORF">OMP38_03255</name>
</gene>
<dbReference type="InterPro" id="IPR027417">
    <property type="entry name" value="P-loop_NTPase"/>
</dbReference>
<organism evidence="2 3">
    <name type="scientific">Cohnella ginsengisoli</name>
    <dbReference type="NCBI Taxonomy" id="425004"/>
    <lineage>
        <taxon>Bacteria</taxon>
        <taxon>Bacillati</taxon>
        <taxon>Bacillota</taxon>
        <taxon>Bacilli</taxon>
        <taxon>Bacillales</taxon>
        <taxon>Paenibacillaceae</taxon>
        <taxon>Cohnella</taxon>
    </lineage>
</organism>
<proteinExistence type="predicted"/>
<feature type="domain" description="ATPase AAA-type core" evidence="1">
    <location>
        <begin position="31"/>
        <end position="327"/>
    </location>
</feature>
<dbReference type="SUPFAM" id="SSF52540">
    <property type="entry name" value="P-loop containing nucleoside triphosphate hydrolases"/>
    <property type="match status" value="1"/>
</dbReference>
<evidence type="ECO:0000313" key="2">
    <source>
        <dbReference type="EMBL" id="MDG0789981.1"/>
    </source>
</evidence>
<sequence length="352" mass="40132">MRIKELKISNFRNYDEEVLITPKIVNGMDMVVLVGENNAGKTSILTILHYLFNPERSIRTLEFQETDFYDLDKPIKVEVTFSELSDELRSHFIGMVDSEEIDGVEKWFLPLEFTCVFDKATKESEPALVYGRQPDRSVGFTEKRLISFYYQDALRDYRAIKSNKGSLFGRILQQIDLSAEEQVILDKLGEAGDTLKDNSDIGDFIGGVTEVTRRIIDLPNVSDLLRLTVAASSTVDIKKNIQLQLKHTGSDRYLNIEQLGLGLQSVLTVSVFRAFAGIGKLREGIFAIDEPESHLYPHSQRSMYREIMELSKVRQVWVATHSPSLLEWINPRQICLIRKKANGGIYKYSAPK</sequence>
<evidence type="ECO:0000259" key="1">
    <source>
        <dbReference type="Pfam" id="PF13304"/>
    </source>
</evidence>
<dbReference type="Pfam" id="PF13304">
    <property type="entry name" value="AAA_21"/>
    <property type="match status" value="1"/>
</dbReference>
<dbReference type="InterPro" id="IPR003959">
    <property type="entry name" value="ATPase_AAA_core"/>
</dbReference>
<keyword evidence="3" id="KW-1185">Reference proteome</keyword>
<dbReference type="GO" id="GO:0005524">
    <property type="term" value="F:ATP binding"/>
    <property type="evidence" value="ECO:0007669"/>
    <property type="project" value="InterPro"/>
</dbReference>
<accession>A0A9X4QLA7</accession>
<name>A0A9X4QLA7_9BACL</name>
<dbReference type="InterPro" id="IPR051396">
    <property type="entry name" value="Bact_Antivir_Def_Nuclease"/>
</dbReference>
<dbReference type="EMBL" id="JAPDHZ010000002">
    <property type="protein sequence ID" value="MDG0789981.1"/>
    <property type="molecule type" value="Genomic_DNA"/>
</dbReference>
<dbReference type="PANTHER" id="PTHR43581:SF4">
    <property type="entry name" value="ATP_GTP PHOSPHATASE"/>
    <property type="match status" value="1"/>
</dbReference>
<dbReference type="AlphaFoldDB" id="A0A9X4QLA7"/>
<protein>
    <submittedName>
        <fullName evidence="2">AAA family ATPase</fullName>
    </submittedName>
</protein>
<dbReference type="Proteomes" id="UP001153387">
    <property type="component" value="Unassembled WGS sequence"/>
</dbReference>
<dbReference type="Gene3D" id="3.40.50.300">
    <property type="entry name" value="P-loop containing nucleotide triphosphate hydrolases"/>
    <property type="match status" value="1"/>
</dbReference>
<comment type="caution">
    <text evidence="2">The sequence shown here is derived from an EMBL/GenBank/DDBJ whole genome shotgun (WGS) entry which is preliminary data.</text>
</comment>
<dbReference type="RefSeq" id="WP_277563867.1">
    <property type="nucleotide sequence ID" value="NZ_JAPDHZ010000002.1"/>
</dbReference>